<comment type="caution">
    <text evidence="1">The sequence shown here is derived from an EMBL/GenBank/DDBJ whole genome shotgun (WGS) entry which is preliminary data.</text>
</comment>
<evidence type="ECO:0000313" key="1">
    <source>
        <dbReference type="EMBL" id="MBP1840300.1"/>
    </source>
</evidence>
<dbReference type="EMBL" id="JAGGJQ010000006">
    <property type="protein sequence ID" value="MBP1840300.1"/>
    <property type="molecule type" value="Genomic_DNA"/>
</dbReference>
<name>A0A9X0YJJ4_9FLAO</name>
<dbReference type="EMBL" id="JAUSUU010000001">
    <property type="protein sequence ID" value="MDQ0334164.1"/>
    <property type="molecule type" value="Genomic_DNA"/>
</dbReference>
<organism evidence="1 3">
    <name type="scientific">Formosa algae</name>
    <dbReference type="NCBI Taxonomy" id="225843"/>
    <lineage>
        <taxon>Bacteria</taxon>
        <taxon>Pseudomonadati</taxon>
        <taxon>Bacteroidota</taxon>
        <taxon>Flavobacteriia</taxon>
        <taxon>Flavobacteriales</taxon>
        <taxon>Flavobacteriaceae</taxon>
        <taxon>Formosa</taxon>
    </lineage>
</organism>
<dbReference type="Proteomes" id="UP001231587">
    <property type="component" value="Unassembled WGS sequence"/>
</dbReference>
<dbReference type="OrthoDB" id="1446480at2"/>
<keyword evidence="4" id="KW-1185">Reference proteome</keyword>
<proteinExistence type="predicted"/>
<reference evidence="1" key="1">
    <citation type="submission" date="2021-03" db="EMBL/GenBank/DDBJ databases">
        <title>Genomic Encyclopedia of Type Strains, Phase IV (KMG-IV): sequencing the most valuable type-strain genomes for metagenomic binning, comparative biology and taxonomic classification.</title>
        <authorList>
            <person name="Goeker M."/>
        </authorList>
    </citation>
    <scope>NUCLEOTIDE SEQUENCE</scope>
    <source>
        <strain evidence="1">DSM 15523</strain>
        <strain evidence="2 4">DSM 16476</strain>
    </source>
</reference>
<evidence type="ECO:0000313" key="2">
    <source>
        <dbReference type="EMBL" id="MDQ0334164.1"/>
    </source>
</evidence>
<dbReference type="RefSeq" id="WP_057783017.1">
    <property type="nucleotide sequence ID" value="NZ_JAGGJQ010000006.1"/>
</dbReference>
<evidence type="ECO:0000313" key="3">
    <source>
        <dbReference type="Proteomes" id="UP001138672"/>
    </source>
</evidence>
<protein>
    <submittedName>
        <fullName evidence="1">Uncharacterized protein</fullName>
    </submittedName>
</protein>
<evidence type="ECO:0000313" key="4">
    <source>
        <dbReference type="Proteomes" id="UP001231587"/>
    </source>
</evidence>
<dbReference type="AlphaFoldDB" id="A0A9X0YJJ4"/>
<dbReference type="Proteomes" id="UP001138672">
    <property type="component" value="Unassembled WGS sequence"/>
</dbReference>
<accession>A0A9X0YJJ4</accession>
<sequence>MKHITLVLSIILCTACGVTKNSAVTAQNDVLIEYTAITRGSFLEIKLQDQVILVKTAQQGPDKTRTISKAEWDILMADLHAIDLNTLPALEAPSMKRAHDGAAAAKLKVIEDDTVYSTTEFDHNNPNVNIKPLVDYILELAKTVK</sequence>
<gene>
    <name evidence="1" type="ORF">J2Z56_002228</name>
    <name evidence="2" type="ORF">J2Z57_000586</name>
</gene>